<evidence type="ECO:0000256" key="1">
    <source>
        <dbReference type="ARBA" id="ARBA00004259"/>
    </source>
</evidence>
<evidence type="ECO:0000256" key="5">
    <source>
        <dbReference type="ARBA" id="ARBA00022737"/>
    </source>
</evidence>
<keyword evidence="7" id="KW-0539">Nucleus</keyword>
<dbReference type="InterPro" id="IPR001680">
    <property type="entry name" value="WD40_rpt"/>
</dbReference>
<keyword evidence="4 8" id="KW-0853">WD repeat</keyword>
<reference evidence="9" key="1">
    <citation type="submission" date="2021-01" db="EMBL/GenBank/DDBJ databases">
        <authorList>
            <person name="Corre E."/>
            <person name="Pelletier E."/>
            <person name="Niang G."/>
            <person name="Scheremetjew M."/>
            <person name="Finn R."/>
            <person name="Kale V."/>
            <person name="Holt S."/>
            <person name="Cochrane G."/>
            <person name="Meng A."/>
            <person name="Brown T."/>
            <person name="Cohen L."/>
        </authorList>
    </citation>
    <scope>NUCLEOTIDE SEQUENCE</scope>
</reference>
<keyword evidence="5" id="KW-0677">Repeat</keyword>
<dbReference type="SUPFAM" id="SSF50978">
    <property type="entry name" value="WD40 repeat-like"/>
    <property type="match status" value="1"/>
</dbReference>
<accession>A0A7S1B2W2</accession>
<dbReference type="InterPro" id="IPR015943">
    <property type="entry name" value="WD40/YVTN_repeat-like_dom_sf"/>
</dbReference>
<protein>
    <submittedName>
        <fullName evidence="9">Uncharacterized protein</fullName>
    </submittedName>
</protein>
<evidence type="ECO:0000256" key="3">
    <source>
        <dbReference type="ARBA" id="ARBA00022448"/>
    </source>
</evidence>
<keyword evidence="3" id="KW-0813">Transport</keyword>
<dbReference type="GO" id="GO:1904263">
    <property type="term" value="P:positive regulation of TORC1 signaling"/>
    <property type="evidence" value="ECO:0007669"/>
    <property type="project" value="TreeGrafter"/>
</dbReference>
<dbReference type="EMBL" id="HBFQ01066077">
    <property type="protein sequence ID" value="CAD8872588.1"/>
    <property type="molecule type" value="Transcribed_RNA"/>
</dbReference>
<gene>
    <name evidence="9" type="ORF">NSCI0253_LOCUS46945</name>
</gene>
<dbReference type="PROSITE" id="PS50294">
    <property type="entry name" value="WD_REPEATS_REGION"/>
    <property type="match status" value="1"/>
</dbReference>
<dbReference type="Pfam" id="PF00400">
    <property type="entry name" value="WD40"/>
    <property type="match status" value="1"/>
</dbReference>
<dbReference type="GO" id="GO:0035859">
    <property type="term" value="C:Seh1-associated complex"/>
    <property type="evidence" value="ECO:0007669"/>
    <property type="project" value="TreeGrafter"/>
</dbReference>
<dbReference type="PANTHER" id="PTHR11024:SF3">
    <property type="entry name" value="NUCLEOPORIN SEH1"/>
    <property type="match status" value="1"/>
</dbReference>
<dbReference type="GO" id="GO:0015031">
    <property type="term" value="P:protein transport"/>
    <property type="evidence" value="ECO:0007669"/>
    <property type="project" value="UniProtKB-KW"/>
</dbReference>
<evidence type="ECO:0000256" key="8">
    <source>
        <dbReference type="PROSITE-ProRule" id="PRU00221"/>
    </source>
</evidence>
<keyword evidence="6" id="KW-0653">Protein transport</keyword>
<dbReference type="Gene3D" id="2.130.10.10">
    <property type="entry name" value="YVTN repeat-like/Quinoprotein amine dehydrogenase"/>
    <property type="match status" value="1"/>
</dbReference>
<name>A0A7S1B2W2_NOCSC</name>
<feature type="repeat" description="WD" evidence="8">
    <location>
        <begin position="69"/>
        <end position="102"/>
    </location>
</feature>
<comment type="subcellular location">
    <subcellularLocation>
        <location evidence="1">Nucleus envelope</location>
    </subcellularLocation>
</comment>
<dbReference type="InterPro" id="IPR036322">
    <property type="entry name" value="WD40_repeat_dom_sf"/>
</dbReference>
<evidence type="ECO:0000256" key="6">
    <source>
        <dbReference type="ARBA" id="ARBA00022927"/>
    </source>
</evidence>
<evidence type="ECO:0000256" key="7">
    <source>
        <dbReference type="ARBA" id="ARBA00023242"/>
    </source>
</evidence>
<dbReference type="GO" id="GO:0034198">
    <property type="term" value="P:cellular response to amino acid starvation"/>
    <property type="evidence" value="ECO:0007669"/>
    <property type="project" value="TreeGrafter"/>
</dbReference>
<sequence length="362" mass="39598">MGGGGSTAAMTKGLCLQPVLPGLEADYVHDVVYDYYGTRLALCTSRHRISIYSLPVDGDSSWTETARMDNAHSQPIWRLSWSHPDNGDLLASCSEDGTIRVWANPGRASAVSDDSAELPRRDMRKQLAMEGPCVDLRFAPVAYGCKIAACTSKGRARVWDCPNSLDLRYWENADLDSPGVPPDHSGLSAALDWMPPVPGDVAPSEDREVLAVAGRNGRLAIWVKTKSVRWMELASVEAHPIASGGVKDVAWCPNLCRPYEIIATCGAGAALWRVKFLGPDERRPSSNVGSARKDSALNCQVQQIIELVPTSSDLCPVWRCSWNLTGTNLSLCTDSEELQLWRLGETEDWVRDDEQATVVVLD</sequence>
<evidence type="ECO:0000256" key="2">
    <source>
        <dbReference type="ARBA" id="ARBA00010102"/>
    </source>
</evidence>
<dbReference type="SMART" id="SM00320">
    <property type="entry name" value="WD40"/>
    <property type="match status" value="3"/>
</dbReference>
<proteinExistence type="inferred from homology"/>
<organism evidence="9">
    <name type="scientific">Noctiluca scintillans</name>
    <name type="common">Sea sparkle</name>
    <name type="synonym">Red tide dinoflagellate</name>
    <dbReference type="NCBI Taxonomy" id="2966"/>
    <lineage>
        <taxon>Eukaryota</taxon>
        <taxon>Sar</taxon>
        <taxon>Alveolata</taxon>
        <taxon>Dinophyceae</taxon>
        <taxon>Noctilucales</taxon>
        <taxon>Noctilucaceae</taxon>
        <taxon>Noctiluca</taxon>
    </lineage>
</organism>
<dbReference type="PROSITE" id="PS50082">
    <property type="entry name" value="WD_REPEATS_2"/>
    <property type="match status" value="1"/>
</dbReference>
<dbReference type="PANTHER" id="PTHR11024">
    <property type="entry name" value="NUCLEAR PORE COMPLEX PROTEIN SEC13 / SEH1 FAMILY MEMBER"/>
    <property type="match status" value="1"/>
</dbReference>
<comment type="similarity">
    <text evidence="2">Belongs to the WD repeat SEC13 family.</text>
</comment>
<dbReference type="AlphaFoldDB" id="A0A7S1B2W2"/>
<evidence type="ECO:0000313" key="9">
    <source>
        <dbReference type="EMBL" id="CAD8872588.1"/>
    </source>
</evidence>
<dbReference type="InterPro" id="IPR037363">
    <property type="entry name" value="Sec13/Seh1_fam"/>
</dbReference>
<dbReference type="GO" id="GO:0005198">
    <property type="term" value="F:structural molecule activity"/>
    <property type="evidence" value="ECO:0007669"/>
    <property type="project" value="InterPro"/>
</dbReference>
<evidence type="ECO:0000256" key="4">
    <source>
        <dbReference type="ARBA" id="ARBA00022574"/>
    </source>
</evidence>
<dbReference type="GO" id="GO:0031080">
    <property type="term" value="C:nuclear pore outer ring"/>
    <property type="evidence" value="ECO:0007669"/>
    <property type="project" value="TreeGrafter"/>
</dbReference>